<gene>
    <name evidence="4" type="ORF">CI238_07808</name>
</gene>
<comment type="caution">
    <text evidence="4">The sequence shown here is derived from an EMBL/GenBank/DDBJ whole genome shotgun (WGS) entry which is preliminary data.</text>
</comment>
<keyword evidence="2" id="KW-0808">Transferase</keyword>
<dbReference type="InterPro" id="IPR033964">
    <property type="entry name" value="ABBA"/>
</dbReference>
<proteinExistence type="inferred from homology"/>
<accession>A0A167BRP1</accession>
<dbReference type="PANTHER" id="PTHR40627:SF4">
    <property type="entry name" value="PRENYLTRANSFERASE ASQH1-RELATED"/>
    <property type="match status" value="1"/>
</dbReference>
<evidence type="ECO:0000256" key="3">
    <source>
        <dbReference type="PIRSR" id="PIRSR000509-1"/>
    </source>
</evidence>
<sequence length="435" mass="48210">MAMTANLVDEGILADKSIIPSLQIPLALPFNSLLASLAKWSPPRSKDSDWWWQVVGSHLETMLSATGYSIADQFEALYFFYHLVTPRLGPRPNSPEAQWKSFMTDDNSPVEYSWKWGFGDDAPEVRYSIEAIGPYAGSAVDPLNQDATCHFLTQLSSSGLQGLDLEWFDHFKHALLGPGTPASTAKVARQSTLFMAFEIANGPVSVKAYFIPVDAPGNRASDQISRAIASAGCTNFTAINRLHSFFRNDTHGRTIRPFMLGIDCISPAESRLKIYSRSRVTSFDLVRRVMSVGGQRKGLEEAEKQLHQLWKLTLGLPDDSPVDEELPCNSHETAGVLFYFDVASNAALPDVKVYIPVRHYAPSDEVTANGLVQYLKSQGRSAYVQQYLETLEVLATRGGTNDSNGVQTYISCAYKKGKLVITSYLTPQCYHPSWF</sequence>
<dbReference type="CDD" id="cd13929">
    <property type="entry name" value="PT-DMATS_CymD"/>
    <property type="match status" value="1"/>
</dbReference>
<dbReference type="InterPro" id="IPR017795">
    <property type="entry name" value="ABBA_NscD-like"/>
</dbReference>
<dbReference type="InterPro" id="IPR012148">
    <property type="entry name" value="ABBA_DMATS-like"/>
</dbReference>
<feature type="binding site" evidence="3">
    <location>
        <position position="207"/>
    </location>
    <ligand>
        <name>dimethylallyl diphosphate</name>
        <dbReference type="ChEBI" id="CHEBI:57623"/>
    </ligand>
</feature>
<evidence type="ECO:0000256" key="1">
    <source>
        <dbReference type="ARBA" id="ARBA00010209"/>
    </source>
</evidence>
<feature type="binding site" evidence="3">
    <location>
        <position position="275"/>
    </location>
    <ligand>
        <name>dimethylallyl diphosphate</name>
        <dbReference type="ChEBI" id="CHEBI:57623"/>
    </ligand>
</feature>
<evidence type="ECO:0000313" key="5">
    <source>
        <dbReference type="Proteomes" id="UP000076584"/>
    </source>
</evidence>
<reference evidence="4 5" key="1">
    <citation type="submission" date="2015-06" db="EMBL/GenBank/DDBJ databases">
        <title>Survival trade-offs in plant roots during colonization by closely related pathogenic and mutualistic fungi.</title>
        <authorList>
            <person name="Hacquard S."/>
            <person name="Kracher B."/>
            <person name="Hiruma K."/>
            <person name="Weinman A."/>
            <person name="Muench P."/>
            <person name="Garrido Oter R."/>
            <person name="Ver Loren van Themaat E."/>
            <person name="Dallerey J.-F."/>
            <person name="Damm U."/>
            <person name="Henrissat B."/>
            <person name="Lespinet O."/>
            <person name="Thon M."/>
            <person name="Kemen E."/>
            <person name="McHardy A.C."/>
            <person name="Schulze-Lefert P."/>
            <person name="O'Connell R.J."/>
        </authorList>
    </citation>
    <scope>NUCLEOTIDE SEQUENCE [LARGE SCALE GENOMIC DNA]</scope>
    <source>
        <strain evidence="4 5">MAFF 238704</strain>
    </source>
</reference>
<dbReference type="SFLD" id="SFLDG01162">
    <property type="entry name" value="I"/>
    <property type="match status" value="1"/>
</dbReference>
<dbReference type="GO" id="GO:0009820">
    <property type="term" value="P:alkaloid metabolic process"/>
    <property type="evidence" value="ECO:0007669"/>
    <property type="project" value="InterPro"/>
</dbReference>
<feature type="binding site" evidence="3">
    <location>
        <position position="111"/>
    </location>
    <ligand>
        <name>L-tryptophan</name>
        <dbReference type="ChEBI" id="CHEBI:57912"/>
    </ligand>
</feature>
<dbReference type="PIRSF" id="PIRSF000509">
    <property type="entry name" value="Trp_DMAT"/>
    <property type="match status" value="1"/>
</dbReference>
<feature type="binding site" evidence="3">
    <location>
        <position position="354"/>
    </location>
    <ligand>
        <name>dimethylallyl diphosphate</name>
        <dbReference type="ChEBI" id="CHEBI:57623"/>
    </ligand>
</feature>
<evidence type="ECO:0000256" key="2">
    <source>
        <dbReference type="ARBA" id="ARBA00022679"/>
    </source>
</evidence>
<feature type="binding site" evidence="3">
    <location>
        <position position="273"/>
    </location>
    <ligand>
        <name>dimethylallyl diphosphate</name>
        <dbReference type="ChEBI" id="CHEBI:57623"/>
    </ligand>
</feature>
<feature type="binding site" evidence="3">
    <location>
        <position position="209"/>
    </location>
    <ligand>
        <name>dimethylallyl diphosphate</name>
        <dbReference type="ChEBI" id="CHEBI:57623"/>
    </ligand>
</feature>
<feature type="binding site" evidence="3">
    <location>
        <position position="126"/>
    </location>
    <ligand>
        <name>dimethylallyl diphosphate</name>
        <dbReference type="ChEBI" id="CHEBI:57623"/>
    </ligand>
</feature>
<organism evidence="4 5">
    <name type="scientific">Colletotrichum incanum</name>
    <name type="common">Soybean anthracnose fungus</name>
    <dbReference type="NCBI Taxonomy" id="1573173"/>
    <lineage>
        <taxon>Eukaryota</taxon>
        <taxon>Fungi</taxon>
        <taxon>Dikarya</taxon>
        <taxon>Ascomycota</taxon>
        <taxon>Pezizomycotina</taxon>
        <taxon>Sordariomycetes</taxon>
        <taxon>Hypocreomycetidae</taxon>
        <taxon>Glomerellales</taxon>
        <taxon>Glomerellaceae</taxon>
        <taxon>Colletotrichum</taxon>
        <taxon>Colletotrichum spaethianum species complex</taxon>
    </lineage>
</organism>
<feature type="binding site" evidence="3">
    <location>
        <position position="271"/>
    </location>
    <ligand>
        <name>dimethylallyl diphosphate</name>
        <dbReference type="ChEBI" id="CHEBI:57623"/>
    </ligand>
</feature>
<protein>
    <recommendedName>
        <fullName evidence="6">Dimethylallyl tryptophan synthase</fullName>
    </recommendedName>
</protein>
<feature type="binding site" evidence="3">
    <location>
        <position position="424"/>
    </location>
    <ligand>
        <name>dimethylallyl diphosphate</name>
        <dbReference type="ChEBI" id="CHEBI:57623"/>
    </ligand>
</feature>
<dbReference type="AlphaFoldDB" id="A0A167BRP1"/>
<dbReference type="SFLD" id="SFLDS00036">
    <property type="entry name" value="Aromatic_Prenyltransferase"/>
    <property type="match status" value="1"/>
</dbReference>
<dbReference type="STRING" id="1573173.A0A167BRP1"/>
<evidence type="ECO:0000313" key="4">
    <source>
        <dbReference type="EMBL" id="KZL81652.1"/>
    </source>
</evidence>
<dbReference type="PANTHER" id="PTHR40627">
    <property type="entry name" value="INDOLE PRENYLTRANSFERASE TDIB-RELATED"/>
    <property type="match status" value="1"/>
</dbReference>
<evidence type="ECO:0008006" key="6">
    <source>
        <dbReference type="Google" id="ProtNLM"/>
    </source>
</evidence>
<dbReference type="EMBL" id="LFIW01001609">
    <property type="protein sequence ID" value="KZL81652.1"/>
    <property type="molecule type" value="Genomic_DNA"/>
</dbReference>
<dbReference type="NCBIfam" id="TIGR03429">
    <property type="entry name" value="arom_pren_DMATS"/>
    <property type="match status" value="1"/>
</dbReference>
<dbReference type="GO" id="GO:0016765">
    <property type="term" value="F:transferase activity, transferring alkyl or aryl (other than methyl) groups"/>
    <property type="evidence" value="ECO:0007669"/>
    <property type="project" value="InterPro"/>
</dbReference>
<comment type="similarity">
    <text evidence="1">Belongs to the tryptophan dimethylallyltransferase family.</text>
</comment>
<dbReference type="Pfam" id="PF11991">
    <property type="entry name" value="Trp_DMAT"/>
    <property type="match status" value="1"/>
</dbReference>
<keyword evidence="5" id="KW-1185">Reference proteome</keyword>
<name>A0A167BRP1_COLIC</name>
<dbReference type="Proteomes" id="UP000076584">
    <property type="component" value="Unassembled WGS sequence"/>
</dbReference>